<sequence>MKEEKAYTKTQIVVDKKIHQVICTDFSNVKNMTLDYLRNPKFLSILMLKRLLIQDIKV</sequence>
<gene>
    <name evidence="1" type="ORF">OTUT144_0602</name>
</gene>
<evidence type="ECO:0000313" key="2">
    <source>
        <dbReference type="Proteomes" id="UP000033580"/>
    </source>
</evidence>
<proteinExistence type="predicted"/>
<comment type="caution">
    <text evidence="1">The sequence shown here is derived from an EMBL/GenBank/DDBJ whole genome shotgun (WGS) entry which is preliminary data.</text>
</comment>
<protein>
    <submittedName>
        <fullName evidence="1">Transposase domain protein</fullName>
    </submittedName>
</protein>
<accession>A0A0F3RLV5</accession>
<dbReference type="AlphaFoldDB" id="A0A0F3RLV5"/>
<evidence type="ECO:0000313" key="1">
    <source>
        <dbReference type="EMBL" id="KJW07360.1"/>
    </source>
</evidence>
<dbReference type="PATRIC" id="fig|1441384.3.peg.1485"/>
<name>A0A0F3RLV5_ORITS</name>
<organism evidence="1 2">
    <name type="scientific">Orientia tsutsugamushi str. UT144</name>
    <dbReference type="NCBI Taxonomy" id="1441384"/>
    <lineage>
        <taxon>Bacteria</taxon>
        <taxon>Pseudomonadati</taxon>
        <taxon>Pseudomonadota</taxon>
        <taxon>Alphaproteobacteria</taxon>
        <taxon>Rickettsiales</taxon>
        <taxon>Rickettsiaceae</taxon>
        <taxon>Rickettsieae</taxon>
        <taxon>Orientia</taxon>
    </lineage>
</organism>
<reference evidence="1 2" key="1">
    <citation type="submission" date="2015-01" db="EMBL/GenBank/DDBJ databases">
        <title>Genome Sequencing of Rickettsiales.</title>
        <authorList>
            <person name="Daugherty S.C."/>
            <person name="Su Q."/>
            <person name="Abolude K."/>
            <person name="Beier-Sexton M."/>
            <person name="Carlyon J.A."/>
            <person name="Carter R."/>
            <person name="Day N.P."/>
            <person name="Dumler S.J."/>
            <person name="Dyachenko V."/>
            <person name="Godinez A."/>
            <person name="Kurtti T.J."/>
            <person name="Lichay M."/>
            <person name="Mullins K.E."/>
            <person name="Ott S."/>
            <person name="Pappas-Brown V."/>
            <person name="Paris D.H."/>
            <person name="Patel P."/>
            <person name="Richards A.L."/>
            <person name="Sadzewicz L."/>
            <person name="Sears K."/>
            <person name="Seidman D."/>
            <person name="Sengamalay N."/>
            <person name="Stenos J."/>
            <person name="Tallon L.J."/>
            <person name="Vincent G."/>
            <person name="Fraser C.M."/>
            <person name="Munderloh U."/>
            <person name="Dunning-Hotopp J.C."/>
        </authorList>
    </citation>
    <scope>NUCLEOTIDE SEQUENCE [LARGE SCALE GENOMIC DNA]</scope>
    <source>
        <strain evidence="1 2">UT144</strain>
    </source>
</reference>
<dbReference type="EMBL" id="LAOR01000031">
    <property type="protein sequence ID" value="KJW07360.1"/>
    <property type="molecule type" value="Genomic_DNA"/>
</dbReference>
<dbReference type="Proteomes" id="UP000033580">
    <property type="component" value="Unassembled WGS sequence"/>
</dbReference>